<evidence type="ECO:0000313" key="2">
    <source>
        <dbReference type="EMBL" id="NEI70977.1"/>
    </source>
</evidence>
<gene>
    <name evidence="2" type="ORF">GR212_15460</name>
</gene>
<accession>A0A6L9UA47</accession>
<protein>
    <recommendedName>
        <fullName evidence="4">Lipoprotein</fullName>
    </recommendedName>
</protein>
<organism evidence="2 3">
    <name type="scientific">Rhizobium lusitanum</name>
    <dbReference type="NCBI Taxonomy" id="293958"/>
    <lineage>
        <taxon>Bacteria</taxon>
        <taxon>Pseudomonadati</taxon>
        <taxon>Pseudomonadota</taxon>
        <taxon>Alphaproteobacteria</taxon>
        <taxon>Hyphomicrobiales</taxon>
        <taxon>Rhizobiaceae</taxon>
        <taxon>Rhizobium/Agrobacterium group</taxon>
        <taxon>Rhizobium</taxon>
    </lineage>
</organism>
<dbReference type="RefSeq" id="WP_163987463.1">
    <property type="nucleotide sequence ID" value="NZ_WUEY01000006.1"/>
</dbReference>
<dbReference type="AlphaFoldDB" id="A0A6L9UA47"/>
<sequence>MNYRIWGALVLACLAGCSTSSGQLESASGTATQTRKYPDNYQALYRKVLEPAQRCLAGGISNRLTVDAQLYPDLGFGEITDSRTSIAGRNYYIKVKISKAGNGSEMTVWSGNTLAKSHDMNLVFSWAEGKTECL</sequence>
<reference evidence="2 3" key="1">
    <citation type="submission" date="2019-12" db="EMBL/GenBank/DDBJ databases">
        <title>Rhizobium genotypes associated with high levels of biological nitrogen fixation by grain legumes in a temperate-maritime cropping system.</title>
        <authorList>
            <person name="Maluk M."/>
            <person name="Francesc Ferrando Molina F."/>
            <person name="Lopez Del Egido L."/>
            <person name="Lafos M."/>
            <person name="Langarica-Fuentes A."/>
            <person name="Gebre Yohannes G."/>
            <person name="Young M.W."/>
            <person name="Martin P."/>
            <person name="Gantlett R."/>
            <person name="Kenicer G."/>
            <person name="Hawes C."/>
            <person name="Begg G.S."/>
            <person name="Quilliam R.S."/>
            <person name="Squire G.R."/>
            <person name="Poole P.S."/>
            <person name="Young P.W."/>
            <person name="Iannetta P.M."/>
            <person name="James E.K."/>
        </authorList>
    </citation>
    <scope>NUCLEOTIDE SEQUENCE [LARGE SCALE GENOMIC DNA]</scope>
    <source>
        <strain evidence="2 3">JHI1118</strain>
    </source>
</reference>
<evidence type="ECO:0000313" key="3">
    <source>
        <dbReference type="Proteomes" id="UP000483035"/>
    </source>
</evidence>
<feature type="signal peptide" evidence="1">
    <location>
        <begin position="1"/>
        <end position="22"/>
    </location>
</feature>
<name>A0A6L9UA47_9HYPH</name>
<proteinExistence type="predicted"/>
<evidence type="ECO:0000256" key="1">
    <source>
        <dbReference type="SAM" id="SignalP"/>
    </source>
</evidence>
<dbReference type="EMBL" id="WUEY01000006">
    <property type="protein sequence ID" value="NEI70977.1"/>
    <property type="molecule type" value="Genomic_DNA"/>
</dbReference>
<evidence type="ECO:0008006" key="4">
    <source>
        <dbReference type="Google" id="ProtNLM"/>
    </source>
</evidence>
<comment type="caution">
    <text evidence="2">The sequence shown here is derived from an EMBL/GenBank/DDBJ whole genome shotgun (WGS) entry which is preliminary data.</text>
</comment>
<keyword evidence="1" id="KW-0732">Signal</keyword>
<dbReference type="Proteomes" id="UP000483035">
    <property type="component" value="Unassembled WGS sequence"/>
</dbReference>
<feature type="chain" id="PRO_5026760417" description="Lipoprotein" evidence="1">
    <location>
        <begin position="23"/>
        <end position="134"/>
    </location>
</feature>